<gene>
    <name evidence="3" type="ORF">TM074_03765</name>
</gene>
<dbReference type="SUPFAM" id="SSF56059">
    <property type="entry name" value="Glutathione synthetase ATP-binding domain-like"/>
    <property type="match status" value="1"/>
</dbReference>
<dbReference type="Pfam" id="PF21360">
    <property type="entry name" value="PylC-like_N"/>
    <property type="match status" value="1"/>
</dbReference>
<keyword evidence="1" id="KW-0547">Nucleotide-binding</keyword>
<dbReference type="InterPro" id="IPR048764">
    <property type="entry name" value="PylC_N"/>
</dbReference>
<reference evidence="3" key="1">
    <citation type="submission" date="2024-06" db="EMBL/GenBank/DDBJ databases">
        <authorList>
            <person name="Atkinson C."/>
            <person name="McLean J."/>
            <person name="Gallagher L."/>
            <person name="Bor B."/>
            <person name="Mougous J."/>
        </authorList>
    </citation>
    <scope>NUCLEOTIDE SEQUENCE</scope>
    <source>
        <strain evidence="3">TM7-074</strain>
    </source>
</reference>
<proteinExistence type="predicted"/>
<dbReference type="Gene3D" id="3.30.470.20">
    <property type="entry name" value="ATP-grasp fold, B domain"/>
    <property type="match status" value="1"/>
</dbReference>
<feature type="domain" description="ATP-grasp" evidence="2">
    <location>
        <begin position="115"/>
        <end position="310"/>
    </location>
</feature>
<dbReference type="GO" id="GO:0005524">
    <property type="term" value="F:ATP binding"/>
    <property type="evidence" value="ECO:0007669"/>
    <property type="project" value="UniProtKB-UniRule"/>
</dbReference>
<name>A0AB39JAL1_9BACT</name>
<dbReference type="InterPro" id="IPR011761">
    <property type="entry name" value="ATP-grasp"/>
</dbReference>
<evidence type="ECO:0000259" key="2">
    <source>
        <dbReference type="PROSITE" id="PS50975"/>
    </source>
</evidence>
<keyword evidence="1" id="KW-0067">ATP-binding</keyword>
<dbReference type="PROSITE" id="PS50975">
    <property type="entry name" value="ATP_GRASP"/>
    <property type="match status" value="1"/>
</dbReference>
<organism evidence="3">
    <name type="scientific">Candidatus Nanosynbacter sp. TM7-074</name>
    <dbReference type="NCBI Taxonomy" id="3158573"/>
    <lineage>
        <taxon>Bacteria</taxon>
        <taxon>Candidatus Saccharimonadota</taxon>
        <taxon>Candidatus Saccharimonadia</taxon>
        <taxon>Candidatus Nanosynbacterales</taxon>
        <taxon>Candidatus Nanosynbacteraceae</taxon>
        <taxon>Candidatus Nanosynbacter</taxon>
    </lineage>
</organism>
<keyword evidence="3" id="KW-0436">Ligase</keyword>
<dbReference type="GO" id="GO:0016874">
    <property type="term" value="F:ligase activity"/>
    <property type="evidence" value="ECO:0007669"/>
    <property type="project" value="UniProtKB-KW"/>
</dbReference>
<dbReference type="AlphaFoldDB" id="A0AB39JAL1"/>
<dbReference type="Gene3D" id="3.30.1490.20">
    <property type="entry name" value="ATP-grasp fold, A domain"/>
    <property type="match status" value="1"/>
</dbReference>
<dbReference type="InterPro" id="IPR013815">
    <property type="entry name" value="ATP_grasp_subdomain_1"/>
</dbReference>
<accession>A0AB39JAL1</accession>
<sequence>MKRVLVTGAGGSPSANFIRSLRAADEEYYIVGTDADKYYLQRAEVDAKYLAPFANDPKYIDFLNYIIEKENIEFVHAQNDVEVGFLSENREKINAKTFFPAKETVKILQDKFESFKLWEKAGIKVPKTKLIEGRDTDLAALLEEMGGSMWIRAISGAGGRGSLPVHDVKSAKNWLDFQEKNGSWDGNFTVSELLEPETVTWMSLWKDGELVVAQGRKRLYWELAKISPSGVTGATGTGLTYSDAELDDIARRAVLAVDDKPDGLFGVDMAYDKNGIPNPTEINIGRFFTTHEFFTQAGLNMPEMFVKLGYGETVPKIDNNTNPLPDGLVWIRGMDFRPVLSDMKTVEESVAERDRILQEL</sequence>
<evidence type="ECO:0000313" key="3">
    <source>
        <dbReference type="EMBL" id="XDN89791.1"/>
    </source>
</evidence>
<dbReference type="RefSeq" id="WP_369000360.1">
    <property type="nucleotide sequence ID" value="NZ_CP158487.1"/>
</dbReference>
<dbReference type="EMBL" id="CP158487">
    <property type="protein sequence ID" value="XDN89791.1"/>
    <property type="molecule type" value="Genomic_DNA"/>
</dbReference>
<protein>
    <submittedName>
        <fullName evidence="3">Carboxylate--amine ligase</fullName>
    </submittedName>
</protein>
<evidence type="ECO:0000256" key="1">
    <source>
        <dbReference type="PROSITE-ProRule" id="PRU00409"/>
    </source>
</evidence>
<dbReference type="GO" id="GO:0046872">
    <property type="term" value="F:metal ion binding"/>
    <property type="evidence" value="ECO:0007669"/>
    <property type="project" value="InterPro"/>
</dbReference>
<dbReference type="Gene3D" id="3.40.50.20">
    <property type="match status" value="1"/>
</dbReference>